<keyword evidence="2" id="KW-1185">Reference proteome</keyword>
<dbReference type="EMBL" id="EQ974065">
    <property type="protein sequence ID" value="EEF34539.1"/>
    <property type="molecule type" value="Genomic_DNA"/>
</dbReference>
<dbReference type="Proteomes" id="UP000008311">
    <property type="component" value="Unassembled WGS sequence"/>
</dbReference>
<gene>
    <name evidence="1" type="ORF">RCOM_0496630</name>
</gene>
<dbReference type="AlphaFoldDB" id="B9SPB7"/>
<sequence>MAVKGQGKGVLKGKIEMVKVLFIVRPQEYGMANYPSQTRSTKVLEDQFLKIWGNCPIRSVDDQAPGFGKPLASKQQWSLLSSLGKMLDPPETRVISKIKTHCNIKKVG</sequence>
<evidence type="ECO:0000313" key="1">
    <source>
        <dbReference type="EMBL" id="EEF34539.1"/>
    </source>
</evidence>
<name>B9SPB7_RICCO</name>
<dbReference type="InParanoid" id="B9SPB7"/>
<protein>
    <submittedName>
        <fullName evidence="1">Uncharacterized protein</fullName>
    </submittedName>
</protein>
<organism evidence="1 2">
    <name type="scientific">Ricinus communis</name>
    <name type="common">Castor bean</name>
    <dbReference type="NCBI Taxonomy" id="3988"/>
    <lineage>
        <taxon>Eukaryota</taxon>
        <taxon>Viridiplantae</taxon>
        <taxon>Streptophyta</taxon>
        <taxon>Embryophyta</taxon>
        <taxon>Tracheophyta</taxon>
        <taxon>Spermatophyta</taxon>
        <taxon>Magnoliopsida</taxon>
        <taxon>eudicotyledons</taxon>
        <taxon>Gunneridae</taxon>
        <taxon>Pentapetalae</taxon>
        <taxon>rosids</taxon>
        <taxon>fabids</taxon>
        <taxon>Malpighiales</taxon>
        <taxon>Euphorbiaceae</taxon>
        <taxon>Acalyphoideae</taxon>
        <taxon>Acalypheae</taxon>
        <taxon>Ricinus</taxon>
    </lineage>
</organism>
<accession>B9SPB7</accession>
<evidence type="ECO:0000313" key="2">
    <source>
        <dbReference type="Proteomes" id="UP000008311"/>
    </source>
</evidence>
<proteinExistence type="predicted"/>
<reference evidence="2" key="1">
    <citation type="journal article" date="2010" name="Nat. Biotechnol.">
        <title>Draft genome sequence of the oilseed species Ricinus communis.</title>
        <authorList>
            <person name="Chan A.P."/>
            <person name="Crabtree J."/>
            <person name="Zhao Q."/>
            <person name="Lorenzi H."/>
            <person name="Orvis J."/>
            <person name="Puiu D."/>
            <person name="Melake-Berhan A."/>
            <person name="Jones K.M."/>
            <person name="Redman J."/>
            <person name="Chen G."/>
            <person name="Cahoon E.B."/>
            <person name="Gedil M."/>
            <person name="Stanke M."/>
            <person name="Haas B.J."/>
            <person name="Wortman J.R."/>
            <person name="Fraser-Liggett C.M."/>
            <person name="Ravel J."/>
            <person name="Rabinowicz P.D."/>
        </authorList>
    </citation>
    <scope>NUCLEOTIDE SEQUENCE [LARGE SCALE GENOMIC DNA]</scope>
    <source>
        <strain evidence="2">cv. Hale</strain>
    </source>
</reference>